<reference evidence="1" key="1">
    <citation type="submission" date="2023-04" db="EMBL/GenBank/DDBJ databases">
        <title>A chromosome-level genome assembly of the parasitoid wasp Eretmocerus hayati.</title>
        <authorList>
            <person name="Zhong Y."/>
            <person name="Liu S."/>
            <person name="Liu Y."/>
        </authorList>
    </citation>
    <scope>NUCLEOTIDE SEQUENCE</scope>
    <source>
        <strain evidence="1">ZJU_SS_LIU_2023</strain>
    </source>
</reference>
<gene>
    <name evidence="1" type="ORF">QAD02_018699</name>
</gene>
<evidence type="ECO:0000313" key="2">
    <source>
        <dbReference type="Proteomes" id="UP001239111"/>
    </source>
</evidence>
<evidence type="ECO:0000313" key="1">
    <source>
        <dbReference type="EMBL" id="KAJ8682907.1"/>
    </source>
</evidence>
<protein>
    <submittedName>
        <fullName evidence="1">Uncharacterized protein</fullName>
    </submittedName>
</protein>
<sequence length="291" mass="32572">MIRIIFCILGLTVPIIYSKIIEETTINVEVTDDLSTRESATSEIPTISSAFRDAVNDTSSDLDDSRGTRAEGGSEVSENSFQQNFPFIVALYDLFGHYFCMGTILTPRLILTAHHCIEGEKPLASIRAHTRDNYYGGESHRVANIIRHPYGGLSSNDIGMVVLMTRISNARRVTLLSSKILVPNGSTVRAVGWGQLNRGYTRMLMTVNLRICPVPKCRNHYRGDVWICTESSPRAHTCFGDSGGPILYKGMQVGIVSHSTVRNKCGSYVPTANVNIKRYLNWITYYFRMYQ</sequence>
<keyword evidence="2" id="KW-1185">Reference proteome</keyword>
<dbReference type="EMBL" id="CM056741">
    <property type="protein sequence ID" value="KAJ8682907.1"/>
    <property type="molecule type" value="Genomic_DNA"/>
</dbReference>
<accession>A0ACC2PHG2</accession>
<comment type="caution">
    <text evidence="1">The sequence shown here is derived from an EMBL/GenBank/DDBJ whole genome shotgun (WGS) entry which is preliminary data.</text>
</comment>
<proteinExistence type="predicted"/>
<dbReference type="Proteomes" id="UP001239111">
    <property type="component" value="Chromosome 1"/>
</dbReference>
<organism evidence="1 2">
    <name type="scientific">Eretmocerus hayati</name>
    <dbReference type="NCBI Taxonomy" id="131215"/>
    <lineage>
        <taxon>Eukaryota</taxon>
        <taxon>Metazoa</taxon>
        <taxon>Ecdysozoa</taxon>
        <taxon>Arthropoda</taxon>
        <taxon>Hexapoda</taxon>
        <taxon>Insecta</taxon>
        <taxon>Pterygota</taxon>
        <taxon>Neoptera</taxon>
        <taxon>Endopterygota</taxon>
        <taxon>Hymenoptera</taxon>
        <taxon>Apocrita</taxon>
        <taxon>Proctotrupomorpha</taxon>
        <taxon>Chalcidoidea</taxon>
        <taxon>Aphelinidae</taxon>
        <taxon>Aphelininae</taxon>
        <taxon>Eretmocerus</taxon>
    </lineage>
</organism>
<name>A0ACC2PHG2_9HYME</name>